<keyword evidence="1" id="KW-1133">Transmembrane helix</keyword>
<dbReference type="GO" id="GO:0004222">
    <property type="term" value="F:metalloendopeptidase activity"/>
    <property type="evidence" value="ECO:0007669"/>
    <property type="project" value="TreeGrafter"/>
</dbReference>
<dbReference type="CDD" id="cd12797">
    <property type="entry name" value="M23_peptidase"/>
    <property type="match status" value="1"/>
</dbReference>
<evidence type="ECO:0000313" key="3">
    <source>
        <dbReference type="EMBL" id="KKW19746.1"/>
    </source>
</evidence>
<dbReference type="InterPro" id="IPR016047">
    <property type="entry name" value="M23ase_b-sheet_dom"/>
</dbReference>
<name>A0A0G1WLU8_9BACT</name>
<dbReference type="PROSITE" id="PS51782">
    <property type="entry name" value="LYSM"/>
    <property type="match status" value="2"/>
</dbReference>
<dbReference type="CDD" id="cd00118">
    <property type="entry name" value="LysM"/>
    <property type="match status" value="2"/>
</dbReference>
<evidence type="ECO:0000256" key="1">
    <source>
        <dbReference type="SAM" id="Phobius"/>
    </source>
</evidence>
<evidence type="ECO:0000313" key="4">
    <source>
        <dbReference type="Proteomes" id="UP000034201"/>
    </source>
</evidence>
<sequence length="409" mass="43872">MKVGLMRQWHSCFSRLGPFSLHVSNERHNSEVWSQILTFRSYCPRLITDNFKDLRASLRRLRGVKYWLQALPVAAFCISILIVVSVLLPASTRAGLFNSILVAVKGGGEKAANDALRGNLQTMSLLKPAMNISPTPARGGGDISIVDDIALVPQEGPSGTIADIEKPKNSTISLYTVREGDTLSRIAQMFEVSINTIRWANDIPLRDTIRPGQILTILPVTGVRYTVKSGDTLSSLAKRFDGDAEEIARFNGFADESSLAVGAEIIIPDGEIAIAVASPSPRPTSSTGAPTPTYAGYYMRPITGGVKTQGIHGYNGVDLAAPAGTPIVASSAGDVIVVRNSGWNGGYGVYVVIRHDNDTQTLYAHNSSNIVSVGQRVVQGQTIGYVGSTGRSTGAHVHFEIRNGPRNPF</sequence>
<reference evidence="3 4" key="1">
    <citation type="journal article" date="2015" name="Nature">
        <title>rRNA introns, odd ribosomes, and small enigmatic genomes across a large radiation of phyla.</title>
        <authorList>
            <person name="Brown C.T."/>
            <person name="Hug L.A."/>
            <person name="Thomas B.C."/>
            <person name="Sharon I."/>
            <person name="Castelle C.J."/>
            <person name="Singh A."/>
            <person name="Wilkins M.J."/>
            <person name="Williams K.H."/>
            <person name="Banfield J.F."/>
        </authorList>
    </citation>
    <scope>NUCLEOTIDE SEQUENCE [LARGE SCALE GENOMIC DNA]</scope>
</reference>
<dbReference type="InterPro" id="IPR018392">
    <property type="entry name" value="LysM"/>
</dbReference>
<dbReference type="PATRIC" id="fig|1618608.3.peg.684"/>
<feature type="domain" description="LysM" evidence="2">
    <location>
        <begin position="173"/>
        <end position="217"/>
    </location>
</feature>
<dbReference type="Pfam" id="PF01476">
    <property type="entry name" value="LysM"/>
    <property type="match status" value="2"/>
</dbReference>
<comment type="caution">
    <text evidence="3">The sequence shown here is derived from an EMBL/GenBank/DDBJ whole genome shotgun (WGS) entry which is preliminary data.</text>
</comment>
<dbReference type="PANTHER" id="PTHR21666">
    <property type="entry name" value="PEPTIDASE-RELATED"/>
    <property type="match status" value="1"/>
</dbReference>
<dbReference type="AlphaFoldDB" id="A0A0G1WLU8"/>
<dbReference type="InterPro" id="IPR036779">
    <property type="entry name" value="LysM_dom_sf"/>
</dbReference>
<dbReference type="SUPFAM" id="SSF51261">
    <property type="entry name" value="Duplicated hybrid motif"/>
    <property type="match status" value="1"/>
</dbReference>
<organism evidence="3 4">
    <name type="scientific">Candidatus Adlerbacteria bacterium GW2011_GWC1_50_9</name>
    <dbReference type="NCBI Taxonomy" id="1618608"/>
    <lineage>
        <taxon>Bacteria</taxon>
        <taxon>Candidatus Adleribacteriota</taxon>
    </lineage>
</organism>
<dbReference type="EMBL" id="LCQQ01000050">
    <property type="protein sequence ID" value="KKW19746.1"/>
    <property type="molecule type" value="Genomic_DNA"/>
</dbReference>
<dbReference type="Proteomes" id="UP000034201">
    <property type="component" value="Unassembled WGS sequence"/>
</dbReference>
<feature type="transmembrane region" description="Helical" evidence="1">
    <location>
        <begin position="66"/>
        <end position="88"/>
    </location>
</feature>
<dbReference type="PANTHER" id="PTHR21666:SF270">
    <property type="entry name" value="MUREIN HYDROLASE ACTIVATOR ENVC"/>
    <property type="match status" value="1"/>
</dbReference>
<keyword evidence="3" id="KW-0449">Lipoprotein</keyword>
<evidence type="ECO:0000259" key="2">
    <source>
        <dbReference type="PROSITE" id="PS51782"/>
    </source>
</evidence>
<feature type="domain" description="LysM" evidence="2">
    <location>
        <begin position="223"/>
        <end position="267"/>
    </location>
</feature>
<accession>A0A0G1WLU8</accession>
<dbReference type="InterPro" id="IPR050570">
    <property type="entry name" value="Cell_wall_metabolism_enzyme"/>
</dbReference>
<dbReference type="Gene3D" id="3.10.350.10">
    <property type="entry name" value="LysM domain"/>
    <property type="match status" value="2"/>
</dbReference>
<dbReference type="SMART" id="SM00257">
    <property type="entry name" value="LysM"/>
    <property type="match status" value="2"/>
</dbReference>
<gene>
    <name evidence="3" type="ORF">UY61_C0050G0002</name>
</gene>
<protein>
    <submittedName>
        <fullName evidence="3">Lipoprotein</fullName>
    </submittedName>
</protein>
<keyword evidence="1" id="KW-0472">Membrane</keyword>
<dbReference type="InterPro" id="IPR011055">
    <property type="entry name" value="Dup_hybrid_motif"/>
</dbReference>
<proteinExistence type="predicted"/>
<dbReference type="Gene3D" id="2.70.70.10">
    <property type="entry name" value="Glucose Permease (Domain IIA)"/>
    <property type="match status" value="1"/>
</dbReference>
<dbReference type="Pfam" id="PF01551">
    <property type="entry name" value="Peptidase_M23"/>
    <property type="match status" value="1"/>
</dbReference>
<keyword evidence="1" id="KW-0812">Transmembrane</keyword>